<proteinExistence type="predicted"/>
<organism evidence="1 2">
    <name type="scientific">Coccidioides immitis RMSCC 2394</name>
    <dbReference type="NCBI Taxonomy" id="404692"/>
    <lineage>
        <taxon>Eukaryota</taxon>
        <taxon>Fungi</taxon>
        <taxon>Dikarya</taxon>
        <taxon>Ascomycota</taxon>
        <taxon>Pezizomycotina</taxon>
        <taxon>Eurotiomycetes</taxon>
        <taxon>Eurotiomycetidae</taxon>
        <taxon>Onygenales</taxon>
        <taxon>Onygenaceae</taxon>
        <taxon>Coccidioides</taxon>
    </lineage>
</organism>
<name>A0A0J6YGX5_COCIT</name>
<gene>
    <name evidence="1" type="ORF">CIRG_07632</name>
</gene>
<accession>A0A0J6YGX5</accession>
<evidence type="ECO:0000313" key="2">
    <source>
        <dbReference type="Proteomes" id="UP000054565"/>
    </source>
</evidence>
<dbReference type="EMBL" id="DS028097">
    <property type="protein sequence ID" value="KMP07951.1"/>
    <property type="molecule type" value="Genomic_DNA"/>
</dbReference>
<dbReference type="AlphaFoldDB" id="A0A0J6YGX5"/>
<protein>
    <submittedName>
        <fullName evidence="1">Uncharacterized protein</fullName>
    </submittedName>
</protein>
<dbReference type="Proteomes" id="UP000054565">
    <property type="component" value="Unassembled WGS sequence"/>
</dbReference>
<evidence type="ECO:0000313" key="1">
    <source>
        <dbReference type="EMBL" id="KMP07951.1"/>
    </source>
</evidence>
<reference evidence="2" key="1">
    <citation type="journal article" date="2010" name="Genome Res.">
        <title>Population genomic sequencing of Coccidioides fungi reveals recent hybridization and transposon control.</title>
        <authorList>
            <person name="Neafsey D.E."/>
            <person name="Barker B.M."/>
            <person name="Sharpton T.J."/>
            <person name="Stajich J.E."/>
            <person name="Park D.J."/>
            <person name="Whiston E."/>
            <person name="Hung C.-Y."/>
            <person name="McMahan C."/>
            <person name="White J."/>
            <person name="Sykes S."/>
            <person name="Heiman D."/>
            <person name="Young S."/>
            <person name="Zeng Q."/>
            <person name="Abouelleil A."/>
            <person name="Aftuck L."/>
            <person name="Bessette D."/>
            <person name="Brown A."/>
            <person name="FitzGerald M."/>
            <person name="Lui A."/>
            <person name="Macdonald J.P."/>
            <person name="Priest M."/>
            <person name="Orbach M.J."/>
            <person name="Galgiani J.N."/>
            <person name="Kirkland T.N."/>
            <person name="Cole G.T."/>
            <person name="Birren B.W."/>
            <person name="Henn M.R."/>
            <person name="Taylor J.W."/>
            <person name="Rounsley S.D."/>
        </authorList>
    </citation>
    <scope>NUCLEOTIDE SEQUENCE [LARGE SCALE GENOMIC DNA]</scope>
    <source>
        <strain evidence="2">RMSCC 2394</strain>
    </source>
</reference>
<sequence length="105" mass="11500">MTPEWVATSPICQLPRILIGQWTPCPWLVLENFLLVGVKTSFGLDNPALVPRDTASVIRKKVTPRYIEPRTTYGRTQGIVLTADSGNGCREGISSKASKGSVSWI</sequence>